<feature type="region of interest" description="Disordered" evidence="1">
    <location>
        <begin position="413"/>
        <end position="561"/>
    </location>
</feature>
<evidence type="ECO:0000313" key="3">
    <source>
        <dbReference type="EMBL" id="CAG09070.1"/>
    </source>
</evidence>
<dbReference type="InterPro" id="IPR051189">
    <property type="entry name" value="Splicing_assoc_domain"/>
</dbReference>
<name>Q4RRB2_TETNG</name>
<reference evidence="3" key="2">
    <citation type="submission" date="2004-02" db="EMBL/GenBank/DDBJ databases">
        <authorList>
            <consortium name="Genoscope"/>
            <consortium name="Whitehead Institute Centre for Genome Research"/>
        </authorList>
    </citation>
    <scope>NUCLEOTIDE SEQUENCE</scope>
</reference>
<feature type="non-terminal residue" evidence="3">
    <location>
        <position position="1"/>
    </location>
</feature>
<feature type="compositionally biased region" description="Basic and acidic residues" evidence="1">
    <location>
        <begin position="432"/>
        <end position="442"/>
    </location>
</feature>
<proteinExistence type="predicted"/>
<organism evidence="3">
    <name type="scientific">Tetraodon nigroviridis</name>
    <name type="common">Spotted green pufferfish</name>
    <name type="synonym">Chelonodon nigroviridis</name>
    <dbReference type="NCBI Taxonomy" id="99883"/>
    <lineage>
        <taxon>Eukaryota</taxon>
        <taxon>Metazoa</taxon>
        <taxon>Chordata</taxon>
        <taxon>Craniata</taxon>
        <taxon>Vertebrata</taxon>
        <taxon>Euteleostomi</taxon>
        <taxon>Actinopterygii</taxon>
        <taxon>Neopterygii</taxon>
        <taxon>Teleostei</taxon>
        <taxon>Neoteleostei</taxon>
        <taxon>Acanthomorphata</taxon>
        <taxon>Eupercaria</taxon>
        <taxon>Tetraodontiformes</taxon>
        <taxon>Tetradontoidea</taxon>
        <taxon>Tetraodontidae</taxon>
        <taxon>Tetraodon</taxon>
    </lineage>
</organism>
<dbReference type="AlphaFoldDB" id="Q4RRB2"/>
<comment type="caution">
    <text evidence="3">The sequence shown here is derived from an EMBL/GenBank/DDBJ whole genome shotgun (WGS) entry which is preliminary data.</text>
</comment>
<feature type="region of interest" description="Disordered" evidence="1">
    <location>
        <begin position="190"/>
        <end position="227"/>
    </location>
</feature>
<feature type="region of interest" description="Disordered" evidence="1">
    <location>
        <begin position="280"/>
        <end position="357"/>
    </location>
</feature>
<protein>
    <submittedName>
        <fullName evidence="3">(spotted green pufferfish) hypothetical protein</fullName>
    </submittedName>
</protein>
<reference evidence="3" key="1">
    <citation type="journal article" date="2004" name="Nature">
        <title>Genome duplication in the teleost fish Tetraodon nigroviridis reveals the early vertebrate proto-karyotype.</title>
        <authorList>
            <person name="Jaillon O."/>
            <person name="Aury J.-M."/>
            <person name="Brunet F."/>
            <person name="Petit J.-L."/>
            <person name="Stange-Thomann N."/>
            <person name="Mauceli E."/>
            <person name="Bouneau L."/>
            <person name="Fischer C."/>
            <person name="Ozouf-Costaz C."/>
            <person name="Bernot A."/>
            <person name="Nicaud S."/>
            <person name="Jaffe D."/>
            <person name="Fisher S."/>
            <person name="Lutfalla G."/>
            <person name="Dossat C."/>
            <person name="Segurens B."/>
            <person name="Dasilva C."/>
            <person name="Salanoubat M."/>
            <person name="Levy M."/>
            <person name="Boudet N."/>
            <person name="Castellano S."/>
            <person name="Anthouard V."/>
            <person name="Jubin C."/>
            <person name="Castelli V."/>
            <person name="Katinka M."/>
            <person name="Vacherie B."/>
            <person name="Biemont C."/>
            <person name="Skalli Z."/>
            <person name="Cattolico L."/>
            <person name="Poulain J."/>
            <person name="De Berardinis V."/>
            <person name="Cruaud C."/>
            <person name="Duprat S."/>
            <person name="Brottier P."/>
            <person name="Coutanceau J.-P."/>
            <person name="Gouzy J."/>
            <person name="Parra G."/>
            <person name="Lardier G."/>
            <person name="Chapple C."/>
            <person name="McKernan K.J."/>
            <person name="McEwan P."/>
            <person name="Bosak S."/>
            <person name="Kellis M."/>
            <person name="Volff J.-N."/>
            <person name="Guigo R."/>
            <person name="Zody M.C."/>
            <person name="Mesirov J."/>
            <person name="Lindblad-Toh K."/>
            <person name="Birren B."/>
            <person name="Nusbaum C."/>
            <person name="Kahn D."/>
            <person name="Robinson-Rechavi M."/>
            <person name="Laudet V."/>
            <person name="Schachter V."/>
            <person name="Quetier F."/>
            <person name="Saurin W."/>
            <person name="Scarpelli C."/>
            <person name="Wincker P."/>
            <person name="Lander E.S."/>
            <person name="Weissenbach J."/>
            <person name="Roest Crollius H."/>
        </authorList>
    </citation>
    <scope>NUCLEOTIDE SEQUENCE [LARGE SCALE GENOMIC DNA]</scope>
</reference>
<accession>Q4RRB2</accession>
<dbReference type="PANTHER" id="PTHR14195">
    <property type="entry name" value="G PATCH DOMAIN CONTAINING PROTEIN 2"/>
    <property type="match status" value="1"/>
</dbReference>
<feature type="compositionally biased region" description="Polar residues" evidence="1">
    <location>
        <begin position="471"/>
        <end position="482"/>
    </location>
</feature>
<evidence type="ECO:0000259" key="2">
    <source>
        <dbReference type="PROSITE" id="PS50174"/>
    </source>
</evidence>
<evidence type="ECO:0000256" key="1">
    <source>
        <dbReference type="SAM" id="MobiDB-lite"/>
    </source>
</evidence>
<dbReference type="Pfam" id="PF01585">
    <property type="entry name" value="G-patch"/>
    <property type="match status" value="1"/>
</dbReference>
<dbReference type="SMART" id="SM00443">
    <property type="entry name" value="G_patch"/>
    <property type="match status" value="1"/>
</dbReference>
<feature type="compositionally biased region" description="Pro residues" evidence="1">
    <location>
        <begin position="204"/>
        <end position="221"/>
    </location>
</feature>
<feature type="compositionally biased region" description="Basic and acidic residues" evidence="1">
    <location>
        <begin position="292"/>
        <end position="306"/>
    </location>
</feature>
<feature type="compositionally biased region" description="Gly residues" evidence="1">
    <location>
        <begin position="347"/>
        <end position="357"/>
    </location>
</feature>
<feature type="region of interest" description="Disordered" evidence="1">
    <location>
        <begin position="64"/>
        <end position="94"/>
    </location>
</feature>
<feature type="compositionally biased region" description="Polar residues" evidence="1">
    <location>
        <begin position="520"/>
        <end position="530"/>
    </location>
</feature>
<feature type="compositionally biased region" description="Basic and acidic residues" evidence="1">
    <location>
        <begin position="449"/>
        <end position="463"/>
    </location>
</feature>
<dbReference type="OrthoDB" id="6095487at2759"/>
<dbReference type="EMBL" id="CAAE01015003">
    <property type="protein sequence ID" value="CAG09070.1"/>
    <property type="molecule type" value="Genomic_DNA"/>
</dbReference>
<dbReference type="KEGG" id="tng:GSTEN00030244G001"/>
<feature type="region of interest" description="Disordered" evidence="1">
    <location>
        <begin position="137"/>
        <end position="158"/>
    </location>
</feature>
<sequence length="561" mass="59887">MFRAANLKSIGNAGTGWHFGRTMDELVHDLVSALEESSEQAARGGFGDGGDHALAVGCLLKRQARKRRGRKRRSDNPHPPWETGHLSEGSESSVEDHKVSVVQKFQSGILVPSKGREILTCFTELLQDYRANAGGVSAANSHARGDNSDSDEQLGPKRRSLLTADVGRSKRPLWPDDLGMLGSAEGTRSLRRRRKVKRMAVDPPVEPEPPAVTMLGPPPVPKARMGGRQHRLGADEGRGAMDLYGIGLVAGPVGGKNRVKKRKLATHKLGMEAADEGVVVESEDVISSPTEGSKDKMELEEQKGSDEEMSDSETSSVSNSSDGGLYTNDEGRQGDDEQSDWFYEGEPGSGSGSAPGGACGIAGVVPWWEREAGSGELDLVDPVFNSILTGSFPLMSPGAQRGFQARLSRLHGNQEASEAGLQGSGSQGFSDRLGRQSQDSHEPWFSSGSRREHSQLHWDPRAERGHRRSCSVKTASRQTSGHLGSLCTGDVKRRRKAAPLGSTAPSGLVGESAPPIPDTNMGSRMLQSMGWTPGMGLGPEGRGITEPIRAAQRPKGAGLGF</sequence>
<gene>
    <name evidence="3" type="ORF">GSTENG00030244001</name>
</gene>
<dbReference type="InterPro" id="IPR000467">
    <property type="entry name" value="G_patch_dom"/>
</dbReference>
<feature type="compositionally biased region" description="Low complexity" evidence="1">
    <location>
        <begin position="312"/>
        <end position="324"/>
    </location>
</feature>
<dbReference type="PROSITE" id="PS50174">
    <property type="entry name" value="G_PATCH"/>
    <property type="match status" value="1"/>
</dbReference>
<feature type="compositionally biased region" description="Basic residues" evidence="1">
    <location>
        <begin position="64"/>
        <end position="73"/>
    </location>
</feature>
<dbReference type="GO" id="GO:0003676">
    <property type="term" value="F:nucleic acid binding"/>
    <property type="evidence" value="ECO:0007669"/>
    <property type="project" value="InterPro"/>
</dbReference>
<feature type="domain" description="G-patch" evidence="2">
    <location>
        <begin position="518"/>
        <end position="561"/>
    </location>
</feature>